<evidence type="ECO:0000256" key="1">
    <source>
        <dbReference type="ARBA" id="ARBA00022723"/>
    </source>
</evidence>
<dbReference type="RefSeq" id="WP_344739235.1">
    <property type="nucleotide sequence ID" value="NZ_BAAAYU010000005.1"/>
</dbReference>
<dbReference type="Gene3D" id="3.30.70.100">
    <property type="match status" value="1"/>
</dbReference>
<evidence type="ECO:0000313" key="3">
    <source>
        <dbReference type="EMBL" id="GAA3640961.1"/>
    </source>
</evidence>
<dbReference type="InterPro" id="IPR006121">
    <property type="entry name" value="HMA_dom"/>
</dbReference>
<proteinExistence type="predicted"/>
<dbReference type="CDD" id="cd00371">
    <property type="entry name" value="HMA"/>
    <property type="match status" value="1"/>
</dbReference>
<evidence type="ECO:0000313" key="4">
    <source>
        <dbReference type="Proteomes" id="UP001501697"/>
    </source>
</evidence>
<dbReference type="EMBL" id="BAAAYU010000005">
    <property type="protein sequence ID" value="GAA3640961.1"/>
    <property type="molecule type" value="Genomic_DNA"/>
</dbReference>
<dbReference type="PROSITE" id="PS50846">
    <property type="entry name" value="HMA_2"/>
    <property type="match status" value="1"/>
</dbReference>
<dbReference type="PROSITE" id="PS01047">
    <property type="entry name" value="HMA_1"/>
    <property type="match status" value="1"/>
</dbReference>
<reference evidence="4" key="1">
    <citation type="journal article" date="2019" name="Int. J. Syst. Evol. Microbiol.">
        <title>The Global Catalogue of Microorganisms (GCM) 10K type strain sequencing project: providing services to taxonomists for standard genome sequencing and annotation.</title>
        <authorList>
            <consortium name="The Broad Institute Genomics Platform"/>
            <consortium name="The Broad Institute Genome Sequencing Center for Infectious Disease"/>
            <person name="Wu L."/>
            <person name="Ma J."/>
        </authorList>
    </citation>
    <scope>NUCLEOTIDE SEQUENCE [LARGE SCALE GENOMIC DNA]</scope>
    <source>
        <strain evidence="4">JCM 16544</strain>
    </source>
</reference>
<evidence type="ECO:0000259" key="2">
    <source>
        <dbReference type="PROSITE" id="PS50846"/>
    </source>
</evidence>
<feature type="domain" description="HMA" evidence="2">
    <location>
        <begin position="38"/>
        <end position="106"/>
    </location>
</feature>
<sequence>MTTDNRIDLGLKDAGAGCACCAPSTAASAETKPMDGAVTSEVFVSGMTCSHCVSSVTEELTAIEGVDDVSVKLNADGASRVEIRSSTPIADAEIQSAVEEAGYTLARVSS</sequence>
<dbReference type="Proteomes" id="UP001501697">
    <property type="component" value="Unassembled WGS sequence"/>
</dbReference>
<dbReference type="Pfam" id="PF00403">
    <property type="entry name" value="HMA"/>
    <property type="match status" value="1"/>
</dbReference>
<dbReference type="InterPro" id="IPR017969">
    <property type="entry name" value="Heavy-metal-associated_CS"/>
</dbReference>
<accession>A0ABP7AUL7</accession>
<keyword evidence="4" id="KW-1185">Reference proteome</keyword>
<keyword evidence="1" id="KW-0479">Metal-binding</keyword>
<dbReference type="SUPFAM" id="SSF55008">
    <property type="entry name" value="HMA, heavy metal-associated domain"/>
    <property type="match status" value="1"/>
</dbReference>
<organism evidence="3 4">
    <name type="scientific">Microbacterium awajiense</name>
    <dbReference type="NCBI Taxonomy" id="415214"/>
    <lineage>
        <taxon>Bacteria</taxon>
        <taxon>Bacillati</taxon>
        <taxon>Actinomycetota</taxon>
        <taxon>Actinomycetes</taxon>
        <taxon>Micrococcales</taxon>
        <taxon>Microbacteriaceae</taxon>
        <taxon>Microbacterium</taxon>
    </lineage>
</organism>
<protein>
    <recommendedName>
        <fullName evidence="2">HMA domain-containing protein</fullName>
    </recommendedName>
</protein>
<dbReference type="InterPro" id="IPR036163">
    <property type="entry name" value="HMA_dom_sf"/>
</dbReference>
<comment type="caution">
    <text evidence="3">The sequence shown here is derived from an EMBL/GenBank/DDBJ whole genome shotgun (WGS) entry which is preliminary data.</text>
</comment>
<name>A0ABP7AUL7_9MICO</name>
<gene>
    <name evidence="3" type="ORF">GCM10022200_25850</name>
</gene>